<evidence type="ECO:0000313" key="3">
    <source>
        <dbReference type="EMBL" id="WUP47235.1"/>
    </source>
</evidence>
<feature type="region of interest" description="Disordered" evidence="1">
    <location>
        <begin position="1"/>
        <end position="34"/>
    </location>
</feature>
<organism evidence="3 4">
    <name type="scientific">Micromonospora globbae</name>
    <dbReference type="NCBI Taxonomy" id="1894969"/>
    <lineage>
        <taxon>Bacteria</taxon>
        <taxon>Bacillati</taxon>
        <taxon>Actinomycetota</taxon>
        <taxon>Actinomycetes</taxon>
        <taxon>Micromonosporales</taxon>
        <taxon>Micromonosporaceae</taxon>
        <taxon>Micromonospora</taxon>
    </lineage>
</organism>
<feature type="transmembrane region" description="Helical" evidence="2">
    <location>
        <begin position="133"/>
        <end position="158"/>
    </location>
</feature>
<evidence type="ECO:0008006" key="5">
    <source>
        <dbReference type="Google" id="ProtNLM"/>
    </source>
</evidence>
<proteinExistence type="predicted"/>
<keyword evidence="2" id="KW-0472">Membrane</keyword>
<feature type="transmembrane region" description="Helical" evidence="2">
    <location>
        <begin position="164"/>
        <end position="185"/>
    </location>
</feature>
<keyword evidence="2" id="KW-0812">Transmembrane</keyword>
<protein>
    <recommendedName>
        <fullName evidence="5">Integral membrane protein</fullName>
    </recommendedName>
</protein>
<dbReference type="EMBL" id="CP108084">
    <property type="protein sequence ID" value="WUP47235.1"/>
    <property type="molecule type" value="Genomic_DNA"/>
</dbReference>
<evidence type="ECO:0000256" key="1">
    <source>
        <dbReference type="SAM" id="MobiDB-lite"/>
    </source>
</evidence>
<dbReference type="Proteomes" id="UP001432190">
    <property type="component" value="Chromosome"/>
</dbReference>
<name>A0ABZ1S0Z5_9ACTN</name>
<evidence type="ECO:0000256" key="2">
    <source>
        <dbReference type="SAM" id="Phobius"/>
    </source>
</evidence>
<keyword evidence="2" id="KW-1133">Transmembrane helix</keyword>
<accession>A0ABZ1S0Z5</accession>
<reference evidence="3" key="1">
    <citation type="submission" date="2022-10" db="EMBL/GenBank/DDBJ databases">
        <title>The complete genomes of actinobacterial strains from the NBC collection.</title>
        <authorList>
            <person name="Joergensen T.S."/>
            <person name="Alvarez Arevalo M."/>
            <person name="Sterndorff E.B."/>
            <person name="Faurdal D."/>
            <person name="Vuksanovic O."/>
            <person name="Mourched A.-S."/>
            <person name="Charusanti P."/>
            <person name="Shaw S."/>
            <person name="Blin K."/>
            <person name="Weber T."/>
        </authorList>
    </citation>
    <scope>NUCLEOTIDE SEQUENCE</scope>
    <source>
        <strain evidence="3">NBC_00256</strain>
    </source>
</reference>
<evidence type="ECO:0000313" key="4">
    <source>
        <dbReference type="Proteomes" id="UP001432190"/>
    </source>
</evidence>
<sequence>MAPTGEPAGPMAHPETAYPVEAYDPEGPPPALPPGHGGIAVHVWCPPEARRHTLAPMVGVDGRPATYGFGRALIVVPAGERLVEVQYVEPQRSMMVTVGEGQVVPVEYAASYDAVASGSLGTGPQRPRGRMPLAAALAFTVGIVLLCCYGTVVPFILAGDVPPLALMLAPVVGLAAGGLFLLFWFRRRRR</sequence>
<gene>
    <name evidence="3" type="ORF">OG994_16400</name>
</gene>
<dbReference type="RefSeq" id="WP_328850227.1">
    <property type="nucleotide sequence ID" value="NZ_CP108084.1"/>
</dbReference>
<keyword evidence="4" id="KW-1185">Reference proteome</keyword>